<proteinExistence type="inferred from homology"/>
<protein>
    <submittedName>
        <fullName evidence="5">Protein NRDE2</fullName>
    </submittedName>
</protein>
<keyword evidence="6" id="KW-1185">Reference proteome</keyword>
<gene>
    <name evidence="5" type="primary">NRDE2</name>
    <name evidence="5" type="ORF">GWK47_028509</name>
</gene>
<feature type="compositionally biased region" description="Basic residues" evidence="4">
    <location>
        <begin position="71"/>
        <end position="89"/>
    </location>
</feature>
<name>A0A8J4YT21_CHIOP</name>
<feature type="region of interest" description="Disordered" evidence="4">
    <location>
        <begin position="28"/>
        <end position="106"/>
    </location>
</feature>
<dbReference type="PANTHER" id="PTHR13471:SF0">
    <property type="entry name" value="NUCLEAR EXOSOME REGULATOR NRDE2"/>
    <property type="match status" value="1"/>
</dbReference>
<dbReference type="Proteomes" id="UP000770661">
    <property type="component" value="Unassembled WGS sequence"/>
</dbReference>
<evidence type="ECO:0000313" key="5">
    <source>
        <dbReference type="EMBL" id="KAG0730299.1"/>
    </source>
</evidence>
<evidence type="ECO:0000256" key="3">
    <source>
        <dbReference type="ARBA" id="ARBA00023242"/>
    </source>
</evidence>
<accession>A0A8J4YT21</accession>
<dbReference type="GO" id="GO:1902369">
    <property type="term" value="P:negative regulation of RNA catabolic process"/>
    <property type="evidence" value="ECO:0007669"/>
    <property type="project" value="TreeGrafter"/>
</dbReference>
<organism evidence="5 6">
    <name type="scientific">Chionoecetes opilio</name>
    <name type="common">Atlantic snow crab</name>
    <name type="synonym">Cancer opilio</name>
    <dbReference type="NCBI Taxonomy" id="41210"/>
    <lineage>
        <taxon>Eukaryota</taxon>
        <taxon>Metazoa</taxon>
        <taxon>Ecdysozoa</taxon>
        <taxon>Arthropoda</taxon>
        <taxon>Crustacea</taxon>
        <taxon>Multicrustacea</taxon>
        <taxon>Malacostraca</taxon>
        <taxon>Eumalacostraca</taxon>
        <taxon>Eucarida</taxon>
        <taxon>Decapoda</taxon>
        <taxon>Pleocyemata</taxon>
        <taxon>Brachyura</taxon>
        <taxon>Eubrachyura</taxon>
        <taxon>Majoidea</taxon>
        <taxon>Majidae</taxon>
        <taxon>Chionoecetes</taxon>
    </lineage>
</organism>
<comment type="similarity">
    <text evidence="2">Belongs to the NRDE2 family.</text>
</comment>
<dbReference type="EMBL" id="JACEEZ010000289">
    <property type="protein sequence ID" value="KAG0730299.1"/>
    <property type="molecule type" value="Genomic_DNA"/>
</dbReference>
<dbReference type="InterPro" id="IPR013633">
    <property type="entry name" value="NRDE-2"/>
</dbReference>
<dbReference type="GO" id="GO:0031048">
    <property type="term" value="P:regulatory ncRNA-mediated heterochromatin formation"/>
    <property type="evidence" value="ECO:0007669"/>
    <property type="project" value="TreeGrafter"/>
</dbReference>
<dbReference type="GO" id="GO:0071013">
    <property type="term" value="C:catalytic step 2 spliceosome"/>
    <property type="evidence" value="ECO:0007669"/>
    <property type="project" value="TreeGrafter"/>
</dbReference>
<evidence type="ECO:0000256" key="2">
    <source>
        <dbReference type="ARBA" id="ARBA00009265"/>
    </source>
</evidence>
<keyword evidence="3" id="KW-0539">Nucleus</keyword>
<sequence length="1167" mass="131489">MALFPAYAKQDIPPKPPAATLAWLSNASCPPEIGQQPPAESGKAEDGLAVRTPQEGRESLQETVASPPESRKKKKKKKEKKHKKKGKKTRKDELRESDSSFNEESAEKIMSSSKSVFLEGLQGIVKPEEAFFVSTDGDLNNRALATTHYTQLASYKTRAKGELGSRHSSHNSKLKKKITRYFKKSSLRTLYADATPVRRLLPSTATTTALENYVPLSLTHAEETKVKSVPASTVNLLGIYDAKTEQYISGTGGLTLDDEVETCQDPEYEMWQAKAKKYNEQLGKEPFNVALWLEFVRFQDSSYKVLYRGDGDKDSGEGKKHKVTHRALAERKISILDSAIKKNIRNLELCFERLEIGRDLWDDKKLKQEWDTLVFSFPNKIRVWHKYLAYVQTHFTSFSLTSAVRTFGKCTERLQQMRDGVFLTHAPPADIGRCLVDVAIQLAHVWRQGGHMERSIALFQALVELNLFCPKHSSTRGVALEAKLALFEPFWDSRAARFGEESAVGWAQVMERREPVQFPEVILEGMIDEEDDVLGEGGTTSGLWLALETCRERRHWLPWEQDPEDCEDPERMVPLEDILPHLFTLTSEEEKFYLVLQFLRFFGVPDIEDATSQGLPNPKNPRSISTKTGDIFKPLVIETLYDANLFGNHFQKRQNDMDKIILSFDAVGPSVVVPACDDYYHFLCRVIQRAVSVFESQHRQYLTLLHIKLLGAHYQAKALGEDEGKCKSLGKEIKKQIKSILKQEEFRMCIPVYQEYGKVEEAMGHVAEAEKVYVTALTIGTTSGKALEANSEDFRAVMDLFLSYIHLEMNQEIKLCSGYHSNNILQSICSLVNEGRFRAPDGSPASGGNLLKTKKKLLQLQDQHNLMLICTNVVSETEKENENVLAIKAVTFLALIQLLTIGFRPACLVFESTIEKVSNAALHRPEDTPLPDEGTADAKNTKNNKGKIVKAKILECLYEDYLWIIEASGRLGHLVRDGSMSPVCLRSVVAAALKVAPENPRFLLLLAQNQSWRNLVSGLETLSSESCSIVTLVSQLLPHIQKTINLITHTSDGMLSCGHRLENVLEQGVRRPPGSHCPLLWRLYLALVAATRPKGLKNLVYRALVQCPGVKSVYLDCVRLLPGMLREVVKLLTEKGMRVRLPLEELQVLTEKELEFEEENDSTNSRQ</sequence>
<evidence type="ECO:0000256" key="1">
    <source>
        <dbReference type="ARBA" id="ARBA00004123"/>
    </source>
</evidence>
<dbReference type="PANTHER" id="PTHR13471">
    <property type="entry name" value="TETRATRICOPEPTIDE-LIKE HELICAL"/>
    <property type="match status" value="1"/>
</dbReference>
<comment type="subcellular location">
    <subcellularLocation>
        <location evidence="1">Nucleus</location>
    </subcellularLocation>
</comment>
<evidence type="ECO:0000313" key="6">
    <source>
        <dbReference type="Proteomes" id="UP000770661"/>
    </source>
</evidence>
<feature type="compositionally biased region" description="Basic and acidic residues" evidence="4">
    <location>
        <begin position="42"/>
        <end position="60"/>
    </location>
</feature>
<dbReference type="Pfam" id="PF08424">
    <property type="entry name" value="NRDE-2"/>
    <property type="match status" value="1"/>
</dbReference>
<comment type="caution">
    <text evidence="5">The sequence shown here is derived from an EMBL/GenBank/DDBJ whole genome shotgun (WGS) entry which is preliminary data.</text>
</comment>
<dbReference type="OrthoDB" id="297219at2759"/>
<evidence type="ECO:0000256" key="4">
    <source>
        <dbReference type="SAM" id="MobiDB-lite"/>
    </source>
</evidence>
<dbReference type="AlphaFoldDB" id="A0A8J4YT21"/>
<reference evidence="5" key="1">
    <citation type="submission" date="2020-07" db="EMBL/GenBank/DDBJ databases">
        <title>The High-quality genome of the commercially important snow crab, Chionoecetes opilio.</title>
        <authorList>
            <person name="Jeong J.-H."/>
            <person name="Ryu S."/>
        </authorList>
    </citation>
    <scope>NUCLEOTIDE SEQUENCE</scope>
    <source>
        <strain evidence="5">MADBK_172401_WGS</strain>
        <tissue evidence="5">Digestive gland</tissue>
    </source>
</reference>